<keyword evidence="4 10" id="KW-0732">Signal</keyword>
<reference evidence="14" key="1">
    <citation type="submission" date="2025-08" db="UniProtKB">
        <authorList>
            <consortium name="RefSeq"/>
        </authorList>
    </citation>
    <scope>IDENTIFICATION</scope>
</reference>
<feature type="domain" description="FAM171 N-terminal" evidence="11">
    <location>
        <begin position="66"/>
        <end position="310"/>
    </location>
</feature>
<evidence type="ECO:0000256" key="8">
    <source>
        <dbReference type="SAM" id="MobiDB-lite"/>
    </source>
</evidence>
<comment type="similarity">
    <text evidence="2">Belongs to the FAM171 family.</text>
</comment>
<keyword evidence="3 9" id="KW-0812">Transmembrane</keyword>
<evidence type="ECO:0000256" key="6">
    <source>
        <dbReference type="ARBA" id="ARBA00023136"/>
    </source>
</evidence>
<evidence type="ECO:0000259" key="12">
    <source>
        <dbReference type="Pfam" id="PF20771"/>
    </source>
</evidence>
<evidence type="ECO:0000256" key="10">
    <source>
        <dbReference type="SAM" id="SignalP"/>
    </source>
</evidence>
<dbReference type="Pfam" id="PF20771">
    <property type="entry name" value="FAM171A1-2-B_C"/>
    <property type="match status" value="1"/>
</dbReference>
<protein>
    <submittedName>
        <fullName evidence="14">Protein FAM171B-like</fullName>
    </submittedName>
</protein>
<feature type="compositionally biased region" description="Basic and acidic residues" evidence="8">
    <location>
        <begin position="767"/>
        <end position="793"/>
    </location>
</feature>
<organism evidence="13 14">
    <name type="scientific">Clupea harengus</name>
    <name type="common">Atlantic herring</name>
    <dbReference type="NCBI Taxonomy" id="7950"/>
    <lineage>
        <taxon>Eukaryota</taxon>
        <taxon>Metazoa</taxon>
        <taxon>Chordata</taxon>
        <taxon>Craniata</taxon>
        <taxon>Vertebrata</taxon>
        <taxon>Euteleostomi</taxon>
        <taxon>Actinopterygii</taxon>
        <taxon>Neopterygii</taxon>
        <taxon>Teleostei</taxon>
        <taxon>Clupei</taxon>
        <taxon>Clupeiformes</taxon>
        <taxon>Clupeoidei</taxon>
        <taxon>Clupeidae</taxon>
        <taxon>Clupea</taxon>
    </lineage>
</organism>
<evidence type="ECO:0000256" key="7">
    <source>
        <dbReference type="ARBA" id="ARBA00023180"/>
    </source>
</evidence>
<evidence type="ECO:0000256" key="3">
    <source>
        <dbReference type="ARBA" id="ARBA00022692"/>
    </source>
</evidence>
<evidence type="ECO:0000256" key="5">
    <source>
        <dbReference type="ARBA" id="ARBA00022989"/>
    </source>
</evidence>
<keyword evidence="7" id="KW-0325">Glycoprotein</keyword>
<dbReference type="RefSeq" id="XP_031441702.1">
    <property type="nucleotide sequence ID" value="XM_031585842.1"/>
</dbReference>
<feature type="region of interest" description="Disordered" evidence="8">
    <location>
        <begin position="660"/>
        <end position="793"/>
    </location>
</feature>
<accession>A0A6P8H1Z3</accession>
<proteinExistence type="inferred from homology"/>
<keyword evidence="6 9" id="KW-0472">Membrane</keyword>
<dbReference type="Proteomes" id="UP000515152">
    <property type="component" value="Chromosome 2"/>
</dbReference>
<keyword evidence="13" id="KW-1185">Reference proteome</keyword>
<evidence type="ECO:0000256" key="9">
    <source>
        <dbReference type="SAM" id="Phobius"/>
    </source>
</evidence>
<feature type="compositionally biased region" description="Polar residues" evidence="8">
    <location>
        <begin position="747"/>
        <end position="761"/>
    </location>
</feature>
<dbReference type="GeneID" id="105905886"/>
<name>A0A6P8H1Z3_CLUHA</name>
<feature type="domain" description="FAM171 C-terminal" evidence="12">
    <location>
        <begin position="534"/>
        <end position="793"/>
    </location>
</feature>
<dbReference type="GO" id="GO:0016020">
    <property type="term" value="C:membrane"/>
    <property type="evidence" value="ECO:0007669"/>
    <property type="project" value="UniProtKB-SubCell"/>
</dbReference>
<dbReference type="AlphaFoldDB" id="A0A6P8H1Z3"/>
<evidence type="ECO:0000256" key="2">
    <source>
        <dbReference type="ARBA" id="ARBA00006818"/>
    </source>
</evidence>
<dbReference type="Pfam" id="PF10577">
    <property type="entry name" value="FAM171A1-2-B_N"/>
    <property type="match status" value="1"/>
</dbReference>
<comment type="subcellular location">
    <subcellularLocation>
        <location evidence="1">Membrane</location>
        <topology evidence="1">Single-pass type I membrane protein</topology>
    </subcellularLocation>
</comment>
<dbReference type="KEGG" id="char:105905886"/>
<dbReference type="InterPro" id="IPR018890">
    <property type="entry name" value="FAM171"/>
</dbReference>
<keyword evidence="5 9" id="KW-1133">Transmembrane helix</keyword>
<feature type="region of interest" description="Disordered" evidence="8">
    <location>
        <begin position="515"/>
        <end position="576"/>
    </location>
</feature>
<dbReference type="InterPro" id="IPR048530">
    <property type="entry name" value="FAM171_N"/>
</dbReference>
<dbReference type="PANTHER" id="PTHR31626">
    <property type="entry name" value="SUSHI DOMAIN-CONTAINING PROTEIN"/>
    <property type="match status" value="1"/>
</dbReference>
<sequence>MSELLYLLLVTLLILTEDGLRRLDGALVVTNRDVDNFVVGDAQQLPELIHHQFVKTDVTESASVFLLKVHVKDAASRQGLGGASVKLFVNHILSSATLTSEDGSTLLRVPYNPRQSMAVVSSLEGYILTPLPWRASRLPVFSSVTLSLVAQTRGNIWLFEDSVLITGKISEALPNVQFPRNLLTVLECNISTITAYLTVPQPTAEKSIFYNTMGVLISKSGYRSIELKPVAAVSVELSCNNRELQVTGSLQITLPLPDNTGLSVSDPVPAWAFDSKTGAWVNQGLGIVKMQDGALVWSYEAPHLGFWIAAPFPSSSGHMGIPSHMEFHQHAFLLMAVLSGAILIVSGILTVLLCHWRFSSCAPAAKATRGIHMDIFKRDQTTSTNSMYQQEVSYKDSVGYEDTTQKADASNLRSQTHFTTNSKGKKLNHYVDSSELPGGLHYENVRNIAQQAFTTSYPPYYVNACQIVNPEGGSDQNRVPVALNEKVFFSERIVQVYNQPVALLQAAEFLLSAEQPSSSKSATLHRPGTGYETQAEELSKDNFTQTYPKAPPLSETQRQRSEEQQASEGSKGSRSSVRAWGRFNTLLESVSVPGTLNEAVAMGPLCSEHQGTSEQNLQELYKNKPSPHPRAWFVSLEGKPVGQVRHSVLNLHRCLHKASDRNNTSLDSGVDMNEHVTGKRLERERPFVRSTAHSRTQRLCSDDLDPSSSESATTATCTPEDPSLRNILDGASGAVPNIPEERDDADTSSAQEDSEARSTPSPRRPRKATDKGRADRQKSTWHMREERPLMKLN</sequence>
<feature type="compositionally biased region" description="Basic and acidic residues" evidence="8">
    <location>
        <begin position="672"/>
        <end position="687"/>
    </location>
</feature>
<evidence type="ECO:0000313" key="13">
    <source>
        <dbReference type="Proteomes" id="UP000515152"/>
    </source>
</evidence>
<gene>
    <name evidence="14" type="primary">LOC105905886</name>
</gene>
<dbReference type="InterPro" id="IPR049175">
    <property type="entry name" value="FAM171_C"/>
</dbReference>
<feature type="compositionally biased region" description="Low complexity" evidence="8">
    <location>
        <begin position="706"/>
        <end position="720"/>
    </location>
</feature>
<dbReference type="PANTHER" id="PTHR31626:SF2">
    <property type="entry name" value="PROTEIN FAM171B"/>
    <property type="match status" value="1"/>
</dbReference>
<evidence type="ECO:0000259" key="11">
    <source>
        <dbReference type="Pfam" id="PF10577"/>
    </source>
</evidence>
<feature type="chain" id="PRO_5028395258" evidence="10">
    <location>
        <begin position="20"/>
        <end position="793"/>
    </location>
</feature>
<evidence type="ECO:0000256" key="1">
    <source>
        <dbReference type="ARBA" id="ARBA00004479"/>
    </source>
</evidence>
<evidence type="ECO:0000256" key="4">
    <source>
        <dbReference type="ARBA" id="ARBA00022729"/>
    </source>
</evidence>
<feature type="transmembrane region" description="Helical" evidence="9">
    <location>
        <begin position="331"/>
        <end position="356"/>
    </location>
</feature>
<feature type="signal peptide" evidence="10">
    <location>
        <begin position="1"/>
        <end position="19"/>
    </location>
</feature>
<evidence type="ECO:0000313" key="14">
    <source>
        <dbReference type="RefSeq" id="XP_031441702.1"/>
    </source>
</evidence>
<dbReference type="OrthoDB" id="8950207at2759"/>